<dbReference type="PANTHER" id="PTHR12461">
    <property type="entry name" value="HYPOXIA-INDUCIBLE FACTOR 1 ALPHA INHIBITOR-RELATED"/>
    <property type="match status" value="1"/>
</dbReference>
<dbReference type="PANTHER" id="PTHR12461:SF105">
    <property type="entry name" value="HYPOXIA-INDUCIBLE FACTOR 1-ALPHA INHIBITOR"/>
    <property type="match status" value="1"/>
</dbReference>
<keyword evidence="3" id="KW-1185">Reference proteome</keyword>
<dbReference type="SMART" id="SM00558">
    <property type="entry name" value="JmjC"/>
    <property type="match status" value="1"/>
</dbReference>
<name>A0A812MAK7_SYMPI</name>
<organism evidence="2 3">
    <name type="scientific">Symbiodinium pilosum</name>
    <name type="common">Dinoflagellate</name>
    <dbReference type="NCBI Taxonomy" id="2952"/>
    <lineage>
        <taxon>Eukaryota</taxon>
        <taxon>Sar</taxon>
        <taxon>Alveolata</taxon>
        <taxon>Dinophyceae</taxon>
        <taxon>Suessiales</taxon>
        <taxon>Symbiodiniaceae</taxon>
        <taxon>Symbiodinium</taxon>
    </lineage>
</organism>
<dbReference type="Gene3D" id="2.60.120.10">
    <property type="entry name" value="Jelly Rolls"/>
    <property type="match status" value="1"/>
</dbReference>
<gene>
    <name evidence="2" type="primary">Hif1an</name>
    <name evidence="2" type="ORF">SPIL2461_LOCUS5324</name>
</gene>
<dbReference type="InterPro" id="IPR014710">
    <property type="entry name" value="RmlC-like_jellyroll"/>
</dbReference>
<evidence type="ECO:0000313" key="3">
    <source>
        <dbReference type="Proteomes" id="UP000649617"/>
    </source>
</evidence>
<dbReference type="InterPro" id="IPR003347">
    <property type="entry name" value="JmjC_dom"/>
</dbReference>
<dbReference type="AlphaFoldDB" id="A0A812MAK7"/>
<proteinExistence type="predicted"/>
<dbReference type="SUPFAM" id="SSF51197">
    <property type="entry name" value="Clavaminate synthase-like"/>
    <property type="match status" value="1"/>
</dbReference>
<dbReference type="InterPro" id="IPR041667">
    <property type="entry name" value="Cupin_8"/>
</dbReference>
<dbReference type="Pfam" id="PF13621">
    <property type="entry name" value="Cupin_8"/>
    <property type="match status" value="1"/>
</dbReference>
<dbReference type="Proteomes" id="UP000649617">
    <property type="component" value="Unassembled WGS sequence"/>
</dbReference>
<feature type="domain" description="JmjC" evidence="1">
    <location>
        <begin position="186"/>
        <end position="363"/>
    </location>
</feature>
<comment type="caution">
    <text evidence="2">The sequence shown here is derived from an EMBL/GenBank/DDBJ whole genome shotgun (WGS) entry which is preliminary data.</text>
</comment>
<dbReference type="OrthoDB" id="47172at2759"/>
<dbReference type="PROSITE" id="PS51184">
    <property type="entry name" value="JMJC"/>
    <property type="match status" value="1"/>
</dbReference>
<evidence type="ECO:0000259" key="1">
    <source>
        <dbReference type="PROSITE" id="PS51184"/>
    </source>
</evidence>
<sequence>MDDMKATLDAIPLASLLHLDPPTPQSCNTSMMAPCPSEFRGPELKQIPPPTVEEVFLGASCAAVDCGHGAEGGLKNLSRFLDPLCQQPVILKHFARHLLDLPVPWTFDTLDKMCGPAQVDGVRVAKPGSSTFDYAEKCKKGCFSDSSAEGQLEPMLFTDFISRLRSSAASPYYLWSVLLAAEAGQENLVPSTMAELLWQDLKNFKWEQIEPLRQIGELGSVKKVQLFCSGPGAVTSCHYDQSQNLFLQMEGTKRFILFPPLVGAAALMPFPISHPRDRCARARLQKGMLSENGPFTSCSRYPCSKIAHGQGVEAILEPGDVLFLPQMWWHHVESLAEENVSLSIWFRGGALEQRPVSARLLQPLPGALALELAREWEFYLATQIGYGAELVLFTAWLSCRSGAEAQRAGLVPPPNLATRWLRCGALLLQHAIRLLPCSLLRLFLSASEIHTLAVRRPCAGLLGHLG</sequence>
<dbReference type="EMBL" id="CAJNIZ010007458">
    <property type="protein sequence ID" value="CAE7258174.1"/>
    <property type="molecule type" value="Genomic_DNA"/>
</dbReference>
<reference evidence="2" key="1">
    <citation type="submission" date="2021-02" db="EMBL/GenBank/DDBJ databases">
        <authorList>
            <person name="Dougan E. K."/>
            <person name="Rhodes N."/>
            <person name="Thang M."/>
            <person name="Chan C."/>
        </authorList>
    </citation>
    <scope>NUCLEOTIDE SEQUENCE</scope>
</reference>
<evidence type="ECO:0000313" key="2">
    <source>
        <dbReference type="EMBL" id="CAE7258174.1"/>
    </source>
</evidence>
<accession>A0A812MAK7</accession>
<protein>
    <submittedName>
        <fullName evidence="2">Hif1an protein</fullName>
    </submittedName>
</protein>